<evidence type="ECO:0000259" key="1">
    <source>
        <dbReference type="Pfam" id="PF13456"/>
    </source>
</evidence>
<dbReference type="PANTHER" id="PTHR47074">
    <property type="entry name" value="BNAC02G40300D PROTEIN"/>
    <property type="match status" value="1"/>
</dbReference>
<name>A0ABM3BSI7_GOSHI</name>
<gene>
    <name evidence="3" type="primary">LOC121229517</name>
</gene>
<evidence type="ECO:0000313" key="3">
    <source>
        <dbReference type="RefSeq" id="XP_040970021.1"/>
    </source>
</evidence>
<organism evidence="2 3">
    <name type="scientific">Gossypium hirsutum</name>
    <name type="common">Upland cotton</name>
    <name type="synonym">Gossypium mexicanum</name>
    <dbReference type="NCBI Taxonomy" id="3635"/>
    <lineage>
        <taxon>Eukaryota</taxon>
        <taxon>Viridiplantae</taxon>
        <taxon>Streptophyta</taxon>
        <taxon>Embryophyta</taxon>
        <taxon>Tracheophyta</taxon>
        <taxon>Spermatophyta</taxon>
        <taxon>Magnoliopsida</taxon>
        <taxon>eudicotyledons</taxon>
        <taxon>Gunneridae</taxon>
        <taxon>Pentapetalae</taxon>
        <taxon>rosids</taxon>
        <taxon>malvids</taxon>
        <taxon>Malvales</taxon>
        <taxon>Malvaceae</taxon>
        <taxon>Malvoideae</taxon>
        <taxon>Gossypium</taxon>
    </lineage>
</organism>
<sequence>MERKHHAKYSALNSWKALESGFLKINFDAAFDKGKNISCSGVIVKNFKGDVFVSKSVIHDNISSGFAAEALACLQVVMVGKELEIKYVIFEGDSLTVLASEGLKTRVNAYSVHESVTQVLTDSEIDRGWR</sequence>
<dbReference type="GeneID" id="121229517"/>
<dbReference type="PANTHER" id="PTHR47074:SF61">
    <property type="entry name" value="RNASE H TYPE-1 DOMAIN-CONTAINING PROTEIN"/>
    <property type="match status" value="1"/>
</dbReference>
<reference evidence="2" key="1">
    <citation type="journal article" date="2020" name="Nat. Genet.">
        <title>Genomic diversifications of five Gossypium allopolyploid species and their impact on cotton improvement.</title>
        <authorList>
            <person name="Chen Z.J."/>
            <person name="Sreedasyam A."/>
            <person name="Ando A."/>
            <person name="Song Q."/>
            <person name="De Santiago L.M."/>
            <person name="Hulse-Kemp A.M."/>
            <person name="Ding M."/>
            <person name="Ye W."/>
            <person name="Kirkbride R.C."/>
            <person name="Jenkins J."/>
            <person name="Plott C."/>
            <person name="Lovell J."/>
            <person name="Lin Y.M."/>
            <person name="Vaughn R."/>
            <person name="Liu B."/>
            <person name="Simpson S."/>
            <person name="Scheffler B.E."/>
            <person name="Wen L."/>
            <person name="Saski C.A."/>
            <person name="Grover C.E."/>
            <person name="Hu G."/>
            <person name="Conover J.L."/>
            <person name="Carlson J.W."/>
            <person name="Shu S."/>
            <person name="Boston L.B."/>
            <person name="Williams M."/>
            <person name="Peterson D.G."/>
            <person name="McGee K."/>
            <person name="Jones D.C."/>
            <person name="Wendel J.F."/>
            <person name="Stelly D.M."/>
            <person name="Grimwood J."/>
            <person name="Schmutz J."/>
        </authorList>
    </citation>
    <scope>NUCLEOTIDE SEQUENCE [LARGE SCALE GENOMIC DNA]</scope>
    <source>
        <strain evidence="2">cv. TM-1</strain>
    </source>
</reference>
<evidence type="ECO:0000313" key="2">
    <source>
        <dbReference type="Proteomes" id="UP000818029"/>
    </source>
</evidence>
<dbReference type="InterPro" id="IPR052929">
    <property type="entry name" value="RNase_H-like_EbsB-rel"/>
</dbReference>
<reference evidence="3" key="2">
    <citation type="submission" date="2025-08" db="UniProtKB">
        <authorList>
            <consortium name="RefSeq"/>
        </authorList>
    </citation>
    <scope>IDENTIFICATION</scope>
</reference>
<dbReference type="InterPro" id="IPR002156">
    <property type="entry name" value="RNaseH_domain"/>
</dbReference>
<proteinExistence type="predicted"/>
<accession>A0ABM3BSI7</accession>
<dbReference type="Pfam" id="PF13456">
    <property type="entry name" value="RVT_3"/>
    <property type="match status" value="1"/>
</dbReference>
<dbReference type="RefSeq" id="XP_040970021.1">
    <property type="nucleotide sequence ID" value="XM_041114087.1"/>
</dbReference>
<feature type="domain" description="RNase H type-1" evidence="1">
    <location>
        <begin position="26"/>
        <end position="98"/>
    </location>
</feature>
<protein>
    <recommendedName>
        <fullName evidence="1">RNase H type-1 domain-containing protein</fullName>
    </recommendedName>
</protein>
<dbReference type="Proteomes" id="UP000818029">
    <property type="component" value="Chromosome A05"/>
</dbReference>
<keyword evidence="2" id="KW-1185">Reference proteome</keyword>